<keyword evidence="2" id="KW-1185">Reference proteome</keyword>
<evidence type="ECO:0000313" key="1">
    <source>
        <dbReference type="EMBL" id="KAH7687427.1"/>
    </source>
</evidence>
<organism evidence="1 2">
    <name type="scientific">Dioscorea alata</name>
    <name type="common">Purple yam</name>
    <dbReference type="NCBI Taxonomy" id="55571"/>
    <lineage>
        <taxon>Eukaryota</taxon>
        <taxon>Viridiplantae</taxon>
        <taxon>Streptophyta</taxon>
        <taxon>Embryophyta</taxon>
        <taxon>Tracheophyta</taxon>
        <taxon>Spermatophyta</taxon>
        <taxon>Magnoliopsida</taxon>
        <taxon>Liliopsida</taxon>
        <taxon>Dioscoreales</taxon>
        <taxon>Dioscoreaceae</taxon>
        <taxon>Dioscorea</taxon>
    </lineage>
</organism>
<dbReference type="Proteomes" id="UP000827976">
    <property type="component" value="Chromosome 4"/>
</dbReference>
<evidence type="ECO:0000313" key="2">
    <source>
        <dbReference type="Proteomes" id="UP000827976"/>
    </source>
</evidence>
<dbReference type="EC" id="1.1.1.1" evidence="1"/>
<accession>A0ACB7WHN5</accession>
<name>A0ACB7WHN5_DIOAL</name>
<reference evidence="2" key="1">
    <citation type="journal article" date="2022" name="Nat. Commun.">
        <title>Chromosome evolution and the genetic basis of agronomically important traits in greater yam.</title>
        <authorList>
            <person name="Bredeson J.V."/>
            <person name="Lyons J.B."/>
            <person name="Oniyinde I.O."/>
            <person name="Okereke N.R."/>
            <person name="Kolade O."/>
            <person name="Nnabue I."/>
            <person name="Nwadili C.O."/>
            <person name="Hribova E."/>
            <person name="Parker M."/>
            <person name="Nwogha J."/>
            <person name="Shu S."/>
            <person name="Carlson J."/>
            <person name="Kariba R."/>
            <person name="Muthemba S."/>
            <person name="Knop K."/>
            <person name="Barton G.J."/>
            <person name="Sherwood A.V."/>
            <person name="Lopez-Montes A."/>
            <person name="Asiedu R."/>
            <person name="Jamnadass R."/>
            <person name="Muchugi A."/>
            <person name="Goodstein D."/>
            <person name="Egesi C.N."/>
            <person name="Featherston J."/>
            <person name="Asfaw A."/>
            <person name="Simpson G.G."/>
            <person name="Dolezel J."/>
            <person name="Hendre P.S."/>
            <person name="Van Deynze A."/>
            <person name="Kumar P.L."/>
            <person name="Obidiegwu J.E."/>
            <person name="Bhattacharjee R."/>
            <person name="Rokhsar D.S."/>
        </authorList>
    </citation>
    <scope>NUCLEOTIDE SEQUENCE [LARGE SCALE GENOMIC DNA]</scope>
    <source>
        <strain evidence="2">cv. TDa95/00328</strain>
    </source>
</reference>
<dbReference type="EC" id="1.1.1.284" evidence="1"/>
<keyword evidence="1" id="KW-0560">Oxidoreductase</keyword>
<protein>
    <submittedName>
        <fullName evidence="1">S-(Hydroxymethyl)glutathione dehydrogenase / alcohol dehydrogenase protein</fullName>
        <ecNumber evidence="1">1.1.1.1</ecNumber>
        <ecNumber evidence="1">1.1.1.284</ecNumber>
    </submittedName>
</protein>
<sequence>MASSMQMKKTITCRGAVCWGPQEPLKVEEIQVEPPRAHEVRVRMLCASVCHTDVKRWHGLPFPLFPRILGHEGVGVVESVGEGVEELKEGDTVIPALIAECKECLNCSSGRTNKCLKFPLSLSGLMPDQTSRMSVKGQMLYHMFTCSTFCEFMVVNADFVFKVDPRLPLPHASLLSCGFSTGFGMPWKEAKIEKGSTVAVFGLGGVGTGAIAGAHCMGASKIIGVDLIQNKKETAYAFGMTDFINPNELDGRSISDAIKDMTGGLGVNYSFDCTEVPSVLNEAIEATIEGTGVTVIVGTPKEPTVPFSPSALIHGVRTLKGSIFGGIKPQSDMPALIAKCVNKEFELDRMVTHKIALDDINDGFQLIKQPDCLKVCIEINGKSAS</sequence>
<dbReference type="EMBL" id="CM037014">
    <property type="protein sequence ID" value="KAH7687427.1"/>
    <property type="molecule type" value="Genomic_DNA"/>
</dbReference>
<comment type="caution">
    <text evidence="1">The sequence shown here is derived from an EMBL/GenBank/DDBJ whole genome shotgun (WGS) entry which is preliminary data.</text>
</comment>
<proteinExistence type="predicted"/>
<gene>
    <name evidence="1" type="ORF">IHE45_04G165100</name>
</gene>